<sequence>MQNVILRFPVALGPFSTSFSLRSALISLSESILLSPFDSGTDLDETNRISRYDFLPIALFRDGILSFGASKRQNSPNTRSEGVPCSKVRVPCGSRGVRWFRILFTVPSRDTIEHFRGASGMNTELLARLDHPMEVSSIYEI</sequence>
<name>A0A450WRW6_9GAMM</name>
<dbReference type="EMBL" id="CAADFN010000063">
    <property type="protein sequence ID" value="VFK19783.1"/>
    <property type="molecule type" value="Genomic_DNA"/>
</dbReference>
<evidence type="ECO:0000313" key="1">
    <source>
        <dbReference type="EMBL" id="VFK19783.1"/>
    </source>
</evidence>
<accession>A0A450WRW6</accession>
<reference evidence="1" key="1">
    <citation type="submission" date="2019-02" db="EMBL/GenBank/DDBJ databases">
        <authorList>
            <person name="Gruber-Vodicka R. H."/>
            <person name="Seah K. B. B."/>
        </authorList>
    </citation>
    <scope>NUCLEOTIDE SEQUENCE</scope>
    <source>
        <strain evidence="1">BECK_BY7</strain>
    </source>
</reference>
<protein>
    <submittedName>
        <fullName evidence="1">Uncharacterized protein</fullName>
    </submittedName>
</protein>
<organism evidence="1">
    <name type="scientific">Candidatus Kentrum sp. LFY</name>
    <dbReference type="NCBI Taxonomy" id="2126342"/>
    <lineage>
        <taxon>Bacteria</taxon>
        <taxon>Pseudomonadati</taxon>
        <taxon>Pseudomonadota</taxon>
        <taxon>Gammaproteobacteria</taxon>
        <taxon>Candidatus Kentrum</taxon>
    </lineage>
</organism>
<proteinExistence type="predicted"/>
<dbReference type="AlphaFoldDB" id="A0A450WRW6"/>
<gene>
    <name evidence="1" type="ORF">BECKLFY1418C_GA0070996_10634</name>
</gene>